<keyword evidence="7" id="KW-1133">Transmembrane helix</keyword>
<feature type="region of interest" description="Disordered" evidence="6">
    <location>
        <begin position="1"/>
        <end position="28"/>
    </location>
</feature>
<gene>
    <name evidence="9" type="ORF">ACH429_21410</name>
</gene>
<organism evidence="9 10">
    <name type="scientific">Streptomyces pathocidini</name>
    <dbReference type="NCBI Taxonomy" id="1650571"/>
    <lineage>
        <taxon>Bacteria</taxon>
        <taxon>Bacillati</taxon>
        <taxon>Actinomycetota</taxon>
        <taxon>Actinomycetes</taxon>
        <taxon>Kitasatosporales</taxon>
        <taxon>Streptomycetaceae</taxon>
        <taxon>Streptomyces</taxon>
    </lineage>
</organism>
<reference evidence="9 10" key="1">
    <citation type="submission" date="2024-10" db="EMBL/GenBank/DDBJ databases">
        <title>The Natural Products Discovery Center: Release of the First 8490 Sequenced Strains for Exploring Actinobacteria Biosynthetic Diversity.</title>
        <authorList>
            <person name="Kalkreuter E."/>
            <person name="Kautsar S.A."/>
            <person name="Yang D."/>
            <person name="Bader C.D."/>
            <person name="Teijaro C.N."/>
            <person name="Fluegel L."/>
            <person name="Davis C.M."/>
            <person name="Simpson J.R."/>
            <person name="Lauterbach L."/>
            <person name="Steele A.D."/>
            <person name="Gui C."/>
            <person name="Meng S."/>
            <person name="Li G."/>
            <person name="Viehrig K."/>
            <person name="Ye F."/>
            <person name="Su P."/>
            <person name="Kiefer A.F."/>
            <person name="Nichols A."/>
            <person name="Cepeda A.J."/>
            <person name="Yan W."/>
            <person name="Fan B."/>
            <person name="Jiang Y."/>
            <person name="Adhikari A."/>
            <person name="Zheng C.-J."/>
            <person name="Schuster L."/>
            <person name="Cowan T.M."/>
            <person name="Smanski M.J."/>
            <person name="Chevrette M.G."/>
            <person name="De Carvalho L.P.S."/>
            <person name="Shen B."/>
        </authorList>
    </citation>
    <scope>NUCLEOTIDE SEQUENCE [LARGE SCALE GENOMIC DNA]</scope>
    <source>
        <strain evidence="9 10">NPDC020327</strain>
    </source>
</reference>
<dbReference type="EMBL" id="JBIRWE010000010">
    <property type="protein sequence ID" value="MFI1966635.1"/>
    <property type="molecule type" value="Genomic_DNA"/>
</dbReference>
<evidence type="ECO:0000256" key="6">
    <source>
        <dbReference type="SAM" id="MobiDB-lite"/>
    </source>
</evidence>
<keyword evidence="10" id="KW-1185">Reference proteome</keyword>
<evidence type="ECO:0000313" key="9">
    <source>
        <dbReference type="EMBL" id="MFI1966635.1"/>
    </source>
</evidence>
<feature type="compositionally biased region" description="Basic and acidic residues" evidence="6">
    <location>
        <begin position="12"/>
        <end position="27"/>
    </location>
</feature>
<comment type="similarity">
    <text evidence="1">Belongs to the thioredoxin family. DsbA subfamily.</text>
</comment>
<name>A0ABW7UVM3_9ACTN</name>
<keyword evidence="7" id="KW-0812">Transmembrane</keyword>
<dbReference type="InterPro" id="IPR036249">
    <property type="entry name" value="Thioredoxin-like_sf"/>
</dbReference>
<keyword evidence="4" id="KW-1015">Disulfide bond</keyword>
<accession>A0ABW7UVM3</accession>
<evidence type="ECO:0000256" key="5">
    <source>
        <dbReference type="ARBA" id="ARBA00023284"/>
    </source>
</evidence>
<evidence type="ECO:0000256" key="3">
    <source>
        <dbReference type="ARBA" id="ARBA00023002"/>
    </source>
</evidence>
<evidence type="ECO:0000256" key="1">
    <source>
        <dbReference type="ARBA" id="ARBA00005791"/>
    </source>
</evidence>
<evidence type="ECO:0000313" key="10">
    <source>
        <dbReference type="Proteomes" id="UP001611548"/>
    </source>
</evidence>
<sequence length="274" mass="29422">MSNRNSQSNKAAARERMRAERERQTKKDKLRRQVLVGGAIVAVLAIATGVGVAVSSMGGNDTADTWKDASSKKLVKPANATGKDGTEIVIGKADAKKTLEIYEDMRCPACAAFEQSAGEQVSKDVKDGKYKASFTMASFIDNMAQGTGSKNALSALGAALNVDPQAFLDYKAALYSAKYHPEETDDKFADDAFLLKVADQVPALKDNAGFEKAVKDGTYDKWALEMSKKFDKSGVQGTPTFKMDGNKLVVEGTQNTPMQADQFKAAIEKALAAK</sequence>
<keyword evidence="5" id="KW-0676">Redox-active center</keyword>
<evidence type="ECO:0000256" key="4">
    <source>
        <dbReference type="ARBA" id="ARBA00023157"/>
    </source>
</evidence>
<proteinExistence type="inferred from homology"/>
<feature type="compositionally biased region" description="Polar residues" evidence="6">
    <location>
        <begin position="1"/>
        <end position="10"/>
    </location>
</feature>
<evidence type="ECO:0000256" key="2">
    <source>
        <dbReference type="ARBA" id="ARBA00022729"/>
    </source>
</evidence>
<keyword evidence="7" id="KW-0472">Membrane</keyword>
<dbReference type="PANTHER" id="PTHR13887">
    <property type="entry name" value="GLUTATHIONE S-TRANSFERASE KAPPA"/>
    <property type="match status" value="1"/>
</dbReference>
<comment type="caution">
    <text evidence="9">The sequence shown here is derived from an EMBL/GenBank/DDBJ whole genome shotgun (WGS) entry which is preliminary data.</text>
</comment>
<dbReference type="Proteomes" id="UP001611548">
    <property type="component" value="Unassembled WGS sequence"/>
</dbReference>
<feature type="transmembrane region" description="Helical" evidence="7">
    <location>
        <begin position="34"/>
        <end position="54"/>
    </location>
</feature>
<evidence type="ECO:0000259" key="8">
    <source>
        <dbReference type="Pfam" id="PF13462"/>
    </source>
</evidence>
<evidence type="ECO:0000256" key="7">
    <source>
        <dbReference type="SAM" id="Phobius"/>
    </source>
</evidence>
<protein>
    <submittedName>
        <fullName evidence="9">DsbA family protein</fullName>
    </submittedName>
</protein>
<dbReference type="InterPro" id="IPR012336">
    <property type="entry name" value="Thioredoxin-like_fold"/>
</dbReference>
<dbReference type="Gene3D" id="3.40.30.10">
    <property type="entry name" value="Glutaredoxin"/>
    <property type="match status" value="1"/>
</dbReference>
<dbReference type="Pfam" id="PF13462">
    <property type="entry name" value="Thioredoxin_4"/>
    <property type="match status" value="1"/>
</dbReference>
<keyword evidence="2" id="KW-0732">Signal</keyword>
<dbReference type="SUPFAM" id="SSF52833">
    <property type="entry name" value="Thioredoxin-like"/>
    <property type="match status" value="1"/>
</dbReference>
<feature type="domain" description="Thioredoxin-like fold" evidence="8">
    <location>
        <begin position="84"/>
        <end position="269"/>
    </location>
</feature>
<dbReference type="PANTHER" id="PTHR13887:SF14">
    <property type="entry name" value="DISULFIDE BOND FORMATION PROTEIN D"/>
    <property type="match status" value="1"/>
</dbReference>
<dbReference type="RefSeq" id="WP_055473758.1">
    <property type="nucleotide sequence ID" value="NZ_JBIRWE010000010.1"/>
</dbReference>
<keyword evidence="3" id="KW-0560">Oxidoreductase</keyword>